<protein>
    <submittedName>
        <fullName evidence="4">Type IV secretion system protein VirB9</fullName>
    </submittedName>
</protein>
<keyword evidence="2" id="KW-0732">Signal</keyword>
<accession>A0A5C5TSR6</accession>
<dbReference type="Gene3D" id="2.60.40.2500">
    <property type="match status" value="1"/>
</dbReference>
<dbReference type="OrthoDB" id="5357875at2"/>
<feature type="compositionally biased region" description="Basic residues" evidence="3">
    <location>
        <begin position="1"/>
        <end position="14"/>
    </location>
</feature>
<comment type="similarity">
    <text evidence="1">Belongs to the TrbG/VirB9 family.</text>
</comment>
<proteinExistence type="inferred from homology"/>
<dbReference type="Pfam" id="PF03524">
    <property type="entry name" value="CagX"/>
    <property type="match status" value="1"/>
</dbReference>
<dbReference type="EMBL" id="VOHK01000011">
    <property type="protein sequence ID" value="TWT17283.1"/>
    <property type="molecule type" value="Genomic_DNA"/>
</dbReference>
<name>A0A5C5TSR6_9GAMM</name>
<comment type="caution">
    <text evidence="4">The sequence shown here is derived from an EMBL/GenBank/DDBJ whole genome shotgun (WGS) entry which is preliminary data.</text>
</comment>
<keyword evidence="5" id="KW-1185">Reference proteome</keyword>
<dbReference type="CDD" id="cd06911">
    <property type="entry name" value="VirB9_CagX_TrbG"/>
    <property type="match status" value="1"/>
</dbReference>
<evidence type="ECO:0000313" key="5">
    <source>
        <dbReference type="Proteomes" id="UP000319980"/>
    </source>
</evidence>
<gene>
    <name evidence="4" type="ORF">FQY83_17195</name>
</gene>
<dbReference type="InterPro" id="IPR038161">
    <property type="entry name" value="VirB9/CagX/TrbG_C_sf"/>
</dbReference>
<evidence type="ECO:0000313" key="4">
    <source>
        <dbReference type="EMBL" id="TWT17283.1"/>
    </source>
</evidence>
<feature type="region of interest" description="Disordered" evidence="3">
    <location>
        <begin position="1"/>
        <end position="28"/>
    </location>
</feature>
<reference evidence="4 5" key="1">
    <citation type="journal article" date="2008" name="Int. J. Syst. Evol. Microbiol.">
        <title>Luteimonas marina sp. nov., isolated from seawater.</title>
        <authorList>
            <person name="Baik K.S."/>
            <person name="Park S.C."/>
            <person name="Kim M.S."/>
            <person name="Kim E.M."/>
            <person name="Park C."/>
            <person name="Chun J."/>
            <person name="Seong C.N."/>
        </authorList>
    </citation>
    <scope>NUCLEOTIDE SEQUENCE [LARGE SCALE GENOMIC DNA]</scope>
    <source>
        <strain evidence="4 5">FR1330</strain>
    </source>
</reference>
<dbReference type="InterPro" id="IPR010258">
    <property type="entry name" value="Conjugal_tfr_TrbG/VirB9/CagX"/>
</dbReference>
<dbReference type="InterPro" id="IPR033645">
    <property type="entry name" value="VirB9/CagX/TrbG_C"/>
</dbReference>
<sequence>MDRTKHTKAWKNRHPGPGLNPGETSGRLEGRVQRRIRNEESERAGGLLTRLALALLLANAVFPAAAQVVEEYEYRPDQLYPVRTGLGITTQVELSPHEEILDYSTGFSGGWELSRRENVFYLKPKNVDVDTNFMVRTAAHSYIFELKVVATDWRTLEHAKAAGVQYKVRFVYPADTRFAGAEAEVVEEVAELSTGLHPDRDYHFNYEYAHRRRHPQWLVPATVYDDRRFTYIRMGDRTRFPSGNFPAVFARDSERGDEFVVNSTVEGDTIVVHGTYPYLVIRHGDNVVGLRRSPEL</sequence>
<evidence type="ECO:0000256" key="1">
    <source>
        <dbReference type="ARBA" id="ARBA00006135"/>
    </source>
</evidence>
<dbReference type="AlphaFoldDB" id="A0A5C5TSR6"/>
<organism evidence="4 5">
    <name type="scientific">Luteimonas marina</name>
    <dbReference type="NCBI Taxonomy" id="488485"/>
    <lineage>
        <taxon>Bacteria</taxon>
        <taxon>Pseudomonadati</taxon>
        <taxon>Pseudomonadota</taxon>
        <taxon>Gammaproteobacteria</taxon>
        <taxon>Lysobacterales</taxon>
        <taxon>Lysobacteraceae</taxon>
        <taxon>Luteimonas</taxon>
    </lineage>
</organism>
<evidence type="ECO:0000256" key="2">
    <source>
        <dbReference type="ARBA" id="ARBA00022729"/>
    </source>
</evidence>
<evidence type="ECO:0000256" key="3">
    <source>
        <dbReference type="SAM" id="MobiDB-lite"/>
    </source>
</evidence>
<dbReference type="Proteomes" id="UP000319980">
    <property type="component" value="Unassembled WGS sequence"/>
</dbReference>